<dbReference type="PANTHER" id="PTHR14430:SF0">
    <property type="entry name" value="SEC2P DOMAIN-CONTAINING PROTEIN"/>
    <property type="match status" value="1"/>
</dbReference>
<protein>
    <recommendedName>
        <fullName evidence="3">GDP/GTP exchange factor Sec2 N-terminal domain-containing protein</fullName>
    </recommendedName>
</protein>
<accession>A9UNZ6</accession>
<evidence type="ECO:0000313" key="5">
    <source>
        <dbReference type="Proteomes" id="UP000001357"/>
    </source>
</evidence>
<dbReference type="SUPFAM" id="SSF144284">
    <property type="entry name" value="Sec2 N-terminal region"/>
    <property type="match status" value="1"/>
</dbReference>
<dbReference type="InterPro" id="IPR009449">
    <property type="entry name" value="Sec2_N"/>
</dbReference>
<name>A9UNZ6_MONBE</name>
<dbReference type="GeneID" id="5887926"/>
<dbReference type="eggNOG" id="KOG4324">
    <property type="taxonomic scope" value="Eukaryota"/>
</dbReference>
<feature type="region of interest" description="Disordered" evidence="2">
    <location>
        <begin position="204"/>
        <end position="273"/>
    </location>
</feature>
<evidence type="ECO:0000313" key="4">
    <source>
        <dbReference type="EMBL" id="EDQ92786.1"/>
    </source>
</evidence>
<sequence length="399" mass="44685">MDNFVEPQVDVAGITALTLVNTKRPLGHRRNVSWANTELPRIMYEDTGHISEAPSTASIEQAPGAGSPDNGQSKRVSLTAPMVDPRPRSNSDSMASQRDRGNYDHTKTLAYWRLEKELRLAKDKLLDKVEQCESHEQYREQLTKEMDDLTTSVFEEAHEMVRVEKEARFLADKRSHELSARNEILTAEVAALKAIVEHTMLTKPDAFTGCPTSTPSSPSKSSSKRSFRWRRSDESRLRTRSNGADDLPPSQEPRPPSGLGFGTSTSSQVDPQVDSQTLAEFTAWRSDGAPTEHKWLLDVEAYDVQPCLARVAAADLQSTILDSIRGNGIVIEEVPGGTPEVTRCELSDLEAVCKFRVRLGDKDWRHIAHCTRDRLVALCNFYTYVRYCQQVCVSQSEHP</sequence>
<feature type="compositionally biased region" description="Polar residues" evidence="2">
    <location>
        <begin position="262"/>
        <end position="273"/>
    </location>
</feature>
<keyword evidence="5" id="KW-1185">Reference proteome</keyword>
<dbReference type="AlphaFoldDB" id="A9UNZ6"/>
<dbReference type="RefSeq" id="XP_001742548.1">
    <property type="nucleotide sequence ID" value="XM_001742496.1"/>
</dbReference>
<dbReference type="Gene3D" id="1.20.5.4880">
    <property type="match status" value="1"/>
</dbReference>
<keyword evidence="1" id="KW-0175">Coiled coil</keyword>
<gene>
    <name evidence="4" type="ORF">MONBRDRAFT_21913</name>
</gene>
<proteinExistence type="predicted"/>
<dbReference type="EMBL" id="CH991543">
    <property type="protein sequence ID" value="EDQ92786.1"/>
    <property type="molecule type" value="Genomic_DNA"/>
</dbReference>
<dbReference type="Pfam" id="PF06428">
    <property type="entry name" value="Sec2p"/>
    <property type="match status" value="1"/>
</dbReference>
<dbReference type="FunCoup" id="A9UNZ6">
    <property type="interactions" value="353"/>
</dbReference>
<dbReference type="STRING" id="81824.A9UNZ6"/>
<feature type="compositionally biased region" description="Low complexity" evidence="2">
    <location>
        <begin position="212"/>
        <end position="221"/>
    </location>
</feature>
<evidence type="ECO:0000259" key="3">
    <source>
        <dbReference type="Pfam" id="PF06428"/>
    </source>
</evidence>
<organism evidence="4 5">
    <name type="scientific">Monosiga brevicollis</name>
    <name type="common">Choanoflagellate</name>
    <dbReference type="NCBI Taxonomy" id="81824"/>
    <lineage>
        <taxon>Eukaryota</taxon>
        <taxon>Choanoflagellata</taxon>
        <taxon>Craspedida</taxon>
        <taxon>Salpingoecidae</taxon>
        <taxon>Monosiga</taxon>
    </lineage>
</organism>
<reference evidence="4 5" key="1">
    <citation type="journal article" date="2008" name="Nature">
        <title>The genome of the choanoflagellate Monosiga brevicollis and the origin of metazoans.</title>
        <authorList>
            <consortium name="JGI Sequencing"/>
            <person name="King N."/>
            <person name="Westbrook M.J."/>
            <person name="Young S.L."/>
            <person name="Kuo A."/>
            <person name="Abedin M."/>
            <person name="Chapman J."/>
            <person name="Fairclough S."/>
            <person name="Hellsten U."/>
            <person name="Isogai Y."/>
            <person name="Letunic I."/>
            <person name="Marr M."/>
            <person name="Pincus D."/>
            <person name="Putnam N."/>
            <person name="Rokas A."/>
            <person name="Wright K.J."/>
            <person name="Zuzow R."/>
            <person name="Dirks W."/>
            <person name="Good M."/>
            <person name="Goodstein D."/>
            <person name="Lemons D."/>
            <person name="Li W."/>
            <person name="Lyons J.B."/>
            <person name="Morris A."/>
            <person name="Nichols S."/>
            <person name="Richter D.J."/>
            <person name="Salamov A."/>
            <person name="Bork P."/>
            <person name="Lim W.A."/>
            <person name="Manning G."/>
            <person name="Miller W.T."/>
            <person name="McGinnis W."/>
            <person name="Shapiro H."/>
            <person name="Tjian R."/>
            <person name="Grigoriev I.V."/>
            <person name="Rokhsar D."/>
        </authorList>
    </citation>
    <scope>NUCLEOTIDE SEQUENCE [LARGE SCALE GENOMIC DNA]</scope>
    <source>
        <strain evidence="5">MX1 / ATCC 50154</strain>
    </source>
</reference>
<feature type="domain" description="GDP/GTP exchange factor Sec2 N-terminal" evidence="3">
    <location>
        <begin position="97"/>
        <end position="196"/>
    </location>
</feature>
<dbReference type="KEGG" id="mbr:MONBRDRAFT_21913"/>
<evidence type="ECO:0000256" key="1">
    <source>
        <dbReference type="ARBA" id="ARBA00023054"/>
    </source>
</evidence>
<dbReference type="PANTHER" id="PTHR14430">
    <property type="entry name" value="RABIN3-RELATED"/>
    <property type="match status" value="1"/>
</dbReference>
<dbReference type="Proteomes" id="UP000001357">
    <property type="component" value="Unassembled WGS sequence"/>
</dbReference>
<evidence type="ECO:0000256" key="2">
    <source>
        <dbReference type="SAM" id="MobiDB-lite"/>
    </source>
</evidence>
<dbReference type="InterPro" id="IPR040351">
    <property type="entry name" value="RAB3IL/RAB3IP/Sec2"/>
</dbReference>
<dbReference type="Pfam" id="PF25555">
    <property type="entry name" value="RAB3A-like_C"/>
    <property type="match status" value="1"/>
</dbReference>
<feature type="region of interest" description="Disordered" evidence="2">
    <location>
        <begin position="58"/>
        <end position="102"/>
    </location>
</feature>
<dbReference type="GO" id="GO:0005085">
    <property type="term" value="F:guanyl-nucleotide exchange factor activity"/>
    <property type="evidence" value="ECO:0000318"/>
    <property type="project" value="GO_Central"/>
</dbReference>
<dbReference type="InParanoid" id="A9UNZ6"/>